<dbReference type="RefSeq" id="WP_268918256.1">
    <property type="nucleotide sequence ID" value="NZ_JAPTMY010000034.1"/>
</dbReference>
<reference evidence="1" key="1">
    <citation type="submission" date="2022-10" db="EMBL/GenBank/DDBJ databases">
        <title>Genome sequence of Actinomyces israelii ATCC 10048.</title>
        <authorList>
            <person name="Watt R.M."/>
            <person name="Tong W.M."/>
        </authorList>
    </citation>
    <scope>NUCLEOTIDE SEQUENCE</scope>
    <source>
        <strain evidence="1">ATCC 10048</strain>
    </source>
</reference>
<dbReference type="Proteomes" id="UP001072034">
    <property type="component" value="Unassembled WGS sequence"/>
</dbReference>
<comment type="caution">
    <text evidence="1">The sequence shown here is derived from an EMBL/GenBank/DDBJ whole genome shotgun (WGS) entry which is preliminary data.</text>
</comment>
<proteinExistence type="predicted"/>
<organism evidence="1 2">
    <name type="scientific">Actinomyces israelii</name>
    <dbReference type="NCBI Taxonomy" id="1659"/>
    <lineage>
        <taxon>Bacteria</taxon>
        <taxon>Bacillati</taxon>
        <taxon>Actinomycetota</taxon>
        <taxon>Actinomycetes</taxon>
        <taxon>Actinomycetales</taxon>
        <taxon>Actinomycetaceae</taxon>
        <taxon>Actinomyces</taxon>
    </lineage>
</organism>
<evidence type="ECO:0000313" key="2">
    <source>
        <dbReference type="Proteomes" id="UP001072034"/>
    </source>
</evidence>
<protein>
    <submittedName>
        <fullName evidence="1">Uncharacterized protein</fullName>
    </submittedName>
</protein>
<dbReference type="EMBL" id="JAPTMY010000034">
    <property type="protein sequence ID" value="MCZ0858935.1"/>
    <property type="molecule type" value="Genomic_DNA"/>
</dbReference>
<accession>A0ABT4IB18</accession>
<sequence>MSTSVGNYSSDLDSIGRLVGADESSSVRGYLRCYQKMFEDFVDRGARVGILGANGAEKLAAALGAWRPDLRVTLLHLGGSCLDEDLVGRCRSVEVVAVDRVEDAGSFLISKGDWDVLVEAGRNFRHEKRFAFSSLFWSLREGGFILLKTFMR</sequence>
<gene>
    <name evidence="1" type="ORF">OHJ16_12880</name>
</gene>
<name>A0ABT4IB18_9ACTO</name>
<evidence type="ECO:0000313" key="1">
    <source>
        <dbReference type="EMBL" id="MCZ0858935.1"/>
    </source>
</evidence>
<keyword evidence="2" id="KW-1185">Reference proteome</keyword>